<dbReference type="InterPro" id="IPR000157">
    <property type="entry name" value="TIR_dom"/>
</dbReference>
<evidence type="ECO:0000313" key="2">
    <source>
        <dbReference type="EMBL" id="RKG97356.1"/>
    </source>
</evidence>
<dbReference type="Proteomes" id="UP000268313">
    <property type="component" value="Unassembled WGS sequence"/>
</dbReference>
<gene>
    <name evidence="2" type="ORF">D7X32_32900</name>
</gene>
<keyword evidence="3" id="KW-1185">Reference proteome</keyword>
<dbReference type="GO" id="GO:0007165">
    <property type="term" value="P:signal transduction"/>
    <property type="evidence" value="ECO:0007669"/>
    <property type="project" value="InterPro"/>
</dbReference>
<dbReference type="SUPFAM" id="SSF52200">
    <property type="entry name" value="Toll/Interleukin receptor TIR domain"/>
    <property type="match status" value="1"/>
</dbReference>
<dbReference type="AlphaFoldDB" id="A0A3A8JQZ4"/>
<dbReference type="Pfam" id="PF13676">
    <property type="entry name" value="TIR_2"/>
    <property type="match status" value="1"/>
</dbReference>
<protein>
    <submittedName>
        <fullName evidence="2">Toll/interleukin-1 receptor domain-containing protein</fullName>
    </submittedName>
</protein>
<evidence type="ECO:0000259" key="1">
    <source>
        <dbReference type="PROSITE" id="PS50104"/>
    </source>
</evidence>
<reference evidence="3" key="1">
    <citation type="submission" date="2018-09" db="EMBL/GenBank/DDBJ databases">
        <authorList>
            <person name="Livingstone P.G."/>
            <person name="Whitworth D.E."/>
        </authorList>
    </citation>
    <scope>NUCLEOTIDE SEQUENCE [LARGE SCALE GENOMIC DNA]</scope>
    <source>
        <strain evidence="3">CA043D</strain>
    </source>
</reference>
<proteinExistence type="predicted"/>
<keyword evidence="2" id="KW-0675">Receptor</keyword>
<dbReference type="InterPro" id="IPR035897">
    <property type="entry name" value="Toll_tir_struct_dom_sf"/>
</dbReference>
<dbReference type="Gene3D" id="3.40.50.10140">
    <property type="entry name" value="Toll/interleukin-1 receptor homology (TIR) domain"/>
    <property type="match status" value="1"/>
</dbReference>
<evidence type="ECO:0000313" key="3">
    <source>
        <dbReference type="Proteomes" id="UP000268313"/>
    </source>
</evidence>
<organism evidence="2 3">
    <name type="scientific">Corallococcus carmarthensis</name>
    <dbReference type="NCBI Taxonomy" id="2316728"/>
    <lineage>
        <taxon>Bacteria</taxon>
        <taxon>Pseudomonadati</taxon>
        <taxon>Myxococcota</taxon>
        <taxon>Myxococcia</taxon>
        <taxon>Myxococcales</taxon>
        <taxon>Cystobacterineae</taxon>
        <taxon>Myxococcaceae</taxon>
        <taxon>Corallococcus</taxon>
    </lineage>
</organism>
<comment type="caution">
    <text evidence="2">The sequence shown here is derived from an EMBL/GenBank/DDBJ whole genome shotgun (WGS) entry which is preliminary data.</text>
</comment>
<accession>A0A3A8JQZ4</accession>
<dbReference type="EMBL" id="RAWE01000178">
    <property type="protein sequence ID" value="RKG97356.1"/>
    <property type="molecule type" value="Genomic_DNA"/>
</dbReference>
<name>A0A3A8JQZ4_9BACT</name>
<sequence>MGPHRFRKGPSGRVRSHCPWHPCIVLPALMPPPLVFLSHSSNRTPGALEDTGKLRDALAGASHDVQLDFRTIQGGDDWYAKILEWLVRCRAAVLLLSPDALQSDWVYTEATFLKVRKQLDPQLILIPVLIRGVTKQSLSSAEKFIPLQLHTLQCIEATDAASSAPQVLAALGPAVHLVVPEQVQAADKIAALLVRMGGMDLSNTFVALTLAEPPWHPGTDRNTLMAQLLARHMLKLGISSATRIMDVLGRGIDASAKADICRILAAFWVHEKAANHISEAKQRTPTAWAVAINGNFLPDFTAEAYARRAFWPSEQWRFIPIEGGAGTDFVRHVTESILKWVERRNPGSQRKPEQWLARTDISLLVVIPERQWVDHQALNALRLKFPRITFILETGEELPDLHGEGFSEVTLARPALDLLEEDKAQQAFSDAFAMIRGD</sequence>
<feature type="domain" description="TIR" evidence="1">
    <location>
        <begin position="31"/>
        <end position="171"/>
    </location>
</feature>
<dbReference type="PROSITE" id="PS50104">
    <property type="entry name" value="TIR"/>
    <property type="match status" value="1"/>
</dbReference>